<dbReference type="AlphaFoldDB" id="A0A8T2QWF1"/>
<gene>
    <name evidence="1" type="ORF">KP509_31G004200</name>
</gene>
<reference evidence="1" key="1">
    <citation type="submission" date="2021-08" db="EMBL/GenBank/DDBJ databases">
        <title>WGS assembly of Ceratopteris richardii.</title>
        <authorList>
            <person name="Marchant D.B."/>
            <person name="Chen G."/>
            <person name="Jenkins J."/>
            <person name="Shu S."/>
            <person name="Leebens-Mack J."/>
            <person name="Grimwood J."/>
            <person name="Schmutz J."/>
            <person name="Soltis P."/>
            <person name="Soltis D."/>
            <person name="Chen Z.-H."/>
        </authorList>
    </citation>
    <scope>NUCLEOTIDE SEQUENCE</scope>
    <source>
        <strain evidence="1">Whitten #5841</strain>
        <tissue evidence="1">Leaf</tissue>
    </source>
</reference>
<protein>
    <submittedName>
        <fullName evidence="1">Uncharacterized protein</fullName>
    </submittedName>
</protein>
<organism evidence="1 2">
    <name type="scientific">Ceratopteris richardii</name>
    <name type="common">Triangle waterfern</name>
    <dbReference type="NCBI Taxonomy" id="49495"/>
    <lineage>
        <taxon>Eukaryota</taxon>
        <taxon>Viridiplantae</taxon>
        <taxon>Streptophyta</taxon>
        <taxon>Embryophyta</taxon>
        <taxon>Tracheophyta</taxon>
        <taxon>Polypodiopsida</taxon>
        <taxon>Polypodiidae</taxon>
        <taxon>Polypodiales</taxon>
        <taxon>Pteridineae</taxon>
        <taxon>Pteridaceae</taxon>
        <taxon>Parkerioideae</taxon>
        <taxon>Ceratopteris</taxon>
    </lineage>
</organism>
<name>A0A8T2QWF1_CERRI</name>
<comment type="caution">
    <text evidence="1">The sequence shown here is derived from an EMBL/GenBank/DDBJ whole genome shotgun (WGS) entry which is preliminary data.</text>
</comment>
<evidence type="ECO:0000313" key="1">
    <source>
        <dbReference type="EMBL" id="KAH7287940.1"/>
    </source>
</evidence>
<accession>A0A8T2QWF1</accession>
<dbReference type="Proteomes" id="UP000825935">
    <property type="component" value="Chromosome 31"/>
</dbReference>
<sequence>MLSPHIETHVGCSFPSVVGFAAAPQASTYTPKPLYPLVPSTHCVDKDQSLTLTTDAMVVTNAAVIDNVLPTLLDDHQQWYLLAAMIHHSLQALWYNLSYTLSKSLLLNSRSCADSSANARPSQVWTIASSIDLPLIKPFSSSQSHDFK</sequence>
<proteinExistence type="predicted"/>
<keyword evidence="2" id="KW-1185">Reference proteome</keyword>
<dbReference type="EMBL" id="CM035436">
    <property type="protein sequence ID" value="KAH7287940.1"/>
    <property type="molecule type" value="Genomic_DNA"/>
</dbReference>
<evidence type="ECO:0000313" key="2">
    <source>
        <dbReference type="Proteomes" id="UP000825935"/>
    </source>
</evidence>